<gene>
    <name evidence="6" type="ORF">GHK24_03815</name>
</gene>
<dbReference type="OrthoDB" id="9807157at2"/>
<dbReference type="SUPFAM" id="SSF53383">
    <property type="entry name" value="PLP-dependent transferases"/>
    <property type="match status" value="1"/>
</dbReference>
<dbReference type="InterPro" id="IPR015421">
    <property type="entry name" value="PyrdxlP-dep_Trfase_major"/>
</dbReference>
<evidence type="ECO:0000256" key="3">
    <source>
        <dbReference type="ARBA" id="ARBA00022898"/>
    </source>
</evidence>
<evidence type="ECO:0000259" key="5">
    <source>
        <dbReference type="Pfam" id="PF00155"/>
    </source>
</evidence>
<keyword evidence="3 4" id="KW-0663">Pyridoxal phosphate</keyword>
<dbReference type="InterPro" id="IPR001917">
    <property type="entry name" value="Aminotrans_II_pyridoxalP_BS"/>
</dbReference>
<dbReference type="PROSITE" id="PS00599">
    <property type="entry name" value="AA_TRANSFER_CLASS_2"/>
    <property type="match status" value="1"/>
</dbReference>
<dbReference type="Gene3D" id="3.90.1150.10">
    <property type="entry name" value="Aspartate Aminotransferase, domain 1"/>
    <property type="match status" value="1"/>
</dbReference>
<comment type="similarity">
    <text evidence="4">Belongs to the class-II pyridoxal-phosphate-dependent aminotransferase family.</text>
</comment>
<proteinExistence type="inferred from homology"/>
<dbReference type="InterPro" id="IPR015422">
    <property type="entry name" value="PyrdxlP-dep_Trfase_small"/>
</dbReference>
<dbReference type="AlphaFoldDB" id="A0A6L5JU20"/>
<feature type="domain" description="Aminotransferase class I/classII large" evidence="5">
    <location>
        <begin position="38"/>
        <end position="391"/>
    </location>
</feature>
<dbReference type="InterPro" id="IPR004839">
    <property type="entry name" value="Aminotransferase_I/II_large"/>
</dbReference>
<dbReference type="PANTHER" id="PTHR13693">
    <property type="entry name" value="CLASS II AMINOTRANSFERASE/8-AMINO-7-OXONONANOATE SYNTHASE"/>
    <property type="match status" value="1"/>
</dbReference>
<comment type="caution">
    <text evidence="6">The sequence shown here is derived from an EMBL/GenBank/DDBJ whole genome shotgun (WGS) entry which is preliminary data.</text>
</comment>
<evidence type="ECO:0000313" key="6">
    <source>
        <dbReference type="EMBL" id="MQY50905.1"/>
    </source>
</evidence>
<comment type="cofactor">
    <cofactor evidence="1 4">
        <name>pyridoxal 5'-phosphate</name>
        <dbReference type="ChEBI" id="CHEBI:597326"/>
    </cofactor>
</comment>
<keyword evidence="2" id="KW-0808">Transferase</keyword>
<dbReference type="GO" id="GO:0008483">
    <property type="term" value="F:transaminase activity"/>
    <property type="evidence" value="ECO:0007669"/>
    <property type="project" value="UniProtKB-KW"/>
</dbReference>
<evidence type="ECO:0000256" key="1">
    <source>
        <dbReference type="ARBA" id="ARBA00001933"/>
    </source>
</evidence>
<sequence length="404" mass="44229">MKEFQEVAHWLGQHRALHAVPLVESLPAPAFRMEGHDHVSFSSNNYLGLAAHPRMIASARKGLERYGVGNCESRLLGGDLEIYGQLERKLADLKGKDSALIFATGYLTNLGVLGSLVKTAQVARMYGYRRAGRHDYAYFSDEYNHVSIREGIRLSGADRLTYRHLDLDHLDTLLTGSQAMTKIIVTDGVFSQDGDIAPLPELLAIAERHDAMLYVDDAHGTGVLGKTGGGITEHFGINSERLICMGTLSKAYGAIGGFIATDSYIGDILRLTCPAYGFTSTLPPDQVLAVSEAIDIVREEPGLHLSLWENQRYFVEQMSHLAYTLIATSTPIVPILIGDEALTDHFSDLLRAAHLHVDSVKFPAVPRNQGRLRVILNAGHTREQIDRLVSELAAHQGLLISAAA</sequence>
<dbReference type="Proteomes" id="UP000480275">
    <property type="component" value="Unassembled WGS sequence"/>
</dbReference>
<reference evidence="6 7" key="1">
    <citation type="submission" date="2019-10" db="EMBL/GenBank/DDBJ databases">
        <title>Whole-genome sequence of the purple nonsulfur photosynthetic bacterium Rhodocyclus tenuis.</title>
        <authorList>
            <person name="Kyndt J.A."/>
            <person name="Meyer T.E."/>
        </authorList>
    </citation>
    <scope>NUCLEOTIDE SEQUENCE [LARGE SCALE GENOMIC DNA]</scope>
    <source>
        <strain evidence="6 7">DSM 110</strain>
    </source>
</reference>
<protein>
    <submittedName>
        <fullName evidence="6">Aminotransferase class I/II-fold pyridoxal phosphate-dependent enzyme</fullName>
    </submittedName>
</protein>
<evidence type="ECO:0000256" key="2">
    <source>
        <dbReference type="ARBA" id="ARBA00022679"/>
    </source>
</evidence>
<dbReference type="Gene3D" id="3.40.640.10">
    <property type="entry name" value="Type I PLP-dependent aspartate aminotransferase-like (Major domain)"/>
    <property type="match status" value="1"/>
</dbReference>
<dbReference type="InterPro" id="IPR015424">
    <property type="entry name" value="PyrdxlP-dep_Trfase"/>
</dbReference>
<evidence type="ECO:0000313" key="7">
    <source>
        <dbReference type="Proteomes" id="UP000480275"/>
    </source>
</evidence>
<dbReference type="Pfam" id="PF00155">
    <property type="entry name" value="Aminotran_1_2"/>
    <property type="match status" value="1"/>
</dbReference>
<dbReference type="InterPro" id="IPR050087">
    <property type="entry name" value="AON_synthase_class-II"/>
</dbReference>
<evidence type="ECO:0000256" key="4">
    <source>
        <dbReference type="RuleBase" id="RU003693"/>
    </source>
</evidence>
<organism evidence="6 7">
    <name type="scientific">Rhodocyclus tenuis</name>
    <name type="common">Rhodospirillum tenue</name>
    <dbReference type="NCBI Taxonomy" id="1066"/>
    <lineage>
        <taxon>Bacteria</taxon>
        <taxon>Pseudomonadati</taxon>
        <taxon>Pseudomonadota</taxon>
        <taxon>Betaproteobacteria</taxon>
        <taxon>Rhodocyclales</taxon>
        <taxon>Rhodocyclaceae</taxon>
        <taxon>Rhodocyclus</taxon>
    </lineage>
</organism>
<name>A0A6L5JU20_RHOTE</name>
<keyword evidence="6" id="KW-0032">Aminotransferase</keyword>
<dbReference type="GO" id="GO:0030170">
    <property type="term" value="F:pyridoxal phosphate binding"/>
    <property type="evidence" value="ECO:0007669"/>
    <property type="project" value="InterPro"/>
</dbReference>
<accession>A0A6L5JU20</accession>
<dbReference type="EMBL" id="WIXJ01000002">
    <property type="protein sequence ID" value="MQY50905.1"/>
    <property type="molecule type" value="Genomic_DNA"/>
</dbReference>